<dbReference type="Proteomes" id="UP000553193">
    <property type="component" value="Unassembled WGS sequence"/>
</dbReference>
<evidence type="ECO:0000313" key="1">
    <source>
        <dbReference type="EMBL" id="MBB3899060.1"/>
    </source>
</evidence>
<dbReference type="AlphaFoldDB" id="A0A840AF30"/>
<protein>
    <submittedName>
        <fullName evidence="1">Putative ester cyclase</fullName>
    </submittedName>
</protein>
<name>A0A840AF30_9PROT</name>
<dbReference type="PANTHER" id="PTHR38436">
    <property type="entry name" value="POLYKETIDE CYCLASE SNOAL-LIKE DOMAIN"/>
    <property type="match status" value="1"/>
</dbReference>
<dbReference type="Pfam" id="PF07366">
    <property type="entry name" value="SnoaL"/>
    <property type="match status" value="1"/>
</dbReference>
<dbReference type="SUPFAM" id="SSF54427">
    <property type="entry name" value="NTF2-like"/>
    <property type="match status" value="1"/>
</dbReference>
<dbReference type="PANTHER" id="PTHR38436:SF1">
    <property type="entry name" value="ESTER CYCLASE"/>
    <property type="match status" value="1"/>
</dbReference>
<dbReference type="InterPro" id="IPR009959">
    <property type="entry name" value="Cyclase_SnoaL-like"/>
</dbReference>
<accession>A0A840AF30</accession>
<reference evidence="1 2" key="1">
    <citation type="submission" date="2020-08" db="EMBL/GenBank/DDBJ databases">
        <title>Genomic Encyclopedia of Type Strains, Phase IV (KMG-IV): sequencing the most valuable type-strain genomes for metagenomic binning, comparative biology and taxonomic classification.</title>
        <authorList>
            <person name="Goeker M."/>
        </authorList>
    </citation>
    <scope>NUCLEOTIDE SEQUENCE [LARGE SCALE GENOMIC DNA]</scope>
    <source>
        <strain evidence="1 2">DSM 19979</strain>
    </source>
</reference>
<proteinExistence type="predicted"/>
<gene>
    <name evidence="1" type="ORF">GGQ83_002508</name>
</gene>
<sequence>MQETQRNMALIRKVYEVGFTAGDIDIMDEVFAENYVCRFPGLPPIIGFAACKAAIGGFLTAFPARYTVEHLLGDGDRVVCRWSAVGSHEGPFTDLTDPSRTYAATHRPVTFSATDIYRFENGKVAEEWNSIDECGLLFQIGALVRPD</sequence>
<evidence type="ECO:0000313" key="2">
    <source>
        <dbReference type="Proteomes" id="UP000553193"/>
    </source>
</evidence>
<organism evidence="1 2">
    <name type="scientific">Roseococcus suduntuyensis</name>
    <dbReference type="NCBI Taxonomy" id="455361"/>
    <lineage>
        <taxon>Bacteria</taxon>
        <taxon>Pseudomonadati</taxon>
        <taxon>Pseudomonadota</taxon>
        <taxon>Alphaproteobacteria</taxon>
        <taxon>Acetobacterales</taxon>
        <taxon>Roseomonadaceae</taxon>
        <taxon>Roseococcus</taxon>
    </lineage>
</organism>
<keyword evidence="2" id="KW-1185">Reference proteome</keyword>
<dbReference type="GO" id="GO:0030638">
    <property type="term" value="P:polyketide metabolic process"/>
    <property type="evidence" value="ECO:0007669"/>
    <property type="project" value="InterPro"/>
</dbReference>
<dbReference type="RefSeq" id="WP_184384494.1">
    <property type="nucleotide sequence ID" value="NZ_JACIDJ010000004.1"/>
</dbReference>
<dbReference type="Gene3D" id="3.10.450.50">
    <property type="match status" value="1"/>
</dbReference>
<dbReference type="EMBL" id="JACIDJ010000004">
    <property type="protein sequence ID" value="MBB3899060.1"/>
    <property type="molecule type" value="Genomic_DNA"/>
</dbReference>
<comment type="caution">
    <text evidence="1">The sequence shown here is derived from an EMBL/GenBank/DDBJ whole genome shotgun (WGS) entry which is preliminary data.</text>
</comment>
<dbReference type="InterPro" id="IPR032710">
    <property type="entry name" value="NTF2-like_dom_sf"/>
</dbReference>